<dbReference type="InterPro" id="IPR023210">
    <property type="entry name" value="NADP_OxRdtase_dom"/>
</dbReference>
<dbReference type="Proteomes" id="UP000078343">
    <property type="component" value="Unassembled WGS sequence"/>
</dbReference>
<dbReference type="PANTHER" id="PTHR43364">
    <property type="entry name" value="NADH-SPECIFIC METHYLGLYOXAL REDUCTASE-RELATED"/>
    <property type="match status" value="1"/>
</dbReference>
<gene>
    <name evidence="4" type="ORF">AYL99_07243</name>
</gene>
<dbReference type="GO" id="GO:0016491">
    <property type="term" value="F:oxidoreductase activity"/>
    <property type="evidence" value="ECO:0007669"/>
    <property type="project" value="UniProtKB-KW"/>
</dbReference>
<comment type="similarity">
    <text evidence="2">Belongs to the aldo/keto reductase family. Aldo/keto reductase 2 subfamily.</text>
</comment>
<dbReference type="STRING" id="1367422.A0A178ZG36"/>
<keyword evidence="5" id="KW-1185">Reference proteome</keyword>
<name>A0A178ZG36_9EURO</name>
<organism evidence="4 5">
    <name type="scientific">Fonsecaea erecta</name>
    <dbReference type="NCBI Taxonomy" id="1367422"/>
    <lineage>
        <taxon>Eukaryota</taxon>
        <taxon>Fungi</taxon>
        <taxon>Dikarya</taxon>
        <taxon>Ascomycota</taxon>
        <taxon>Pezizomycotina</taxon>
        <taxon>Eurotiomycetes</taxon>
        <taxon>Chaetothyriomycetidae</taxon>
        <taxon>Chaetothyriales</taxon>
        <taxon>Herpotrichiellaceae</taxon>
        <taxon>Fonsecaea</taxon>
    </lineage>
</organism>
<dbReference type="RefSeq" id="XP_018691520.1">
    <property type="nucleotide sequence ID" value="XM_018838752.1"/>
</dbReference>
<dbReference type="PANTHER" id="PTHR43364:SF4">
    <property type="entry name" value="NAD(P)-LINKED OXIDOREDUCTASE SUPERFAMILY PROTEIN"/>
    <property type="match status" value="1"/>
</dbReference>
<sequence>MSPTPEKPVKVVFGAMTFGRPGVEQARVNDLQVAGSMLDLFRSHGHNEIDTAQFYGLGSSEEYLGMLKWADRGLAMATKFYPTANIVDPNAPGGKGTTHCPEHLRENLLKSLKALQTEKIDLWYLHGPDRTTPYEVTLREVNNLHKEGYFTRFGISNYMSWEVAQICEICRRNGWIQPTVYQGLYNAIHRSVEQELFPCLRYYGISFYAYNPLAGGYLTDRYRRDIPNEEVEKGTRFDPTTFQGKAYRGRYWNDGAFEALRILREAIKGHDLTEAECAFRWSMHHSLLRGDKGDAIIIGASSIKQLEENLKCLEKGPLPESIVKAFNQGWERTRATSWKYWH</sequence>
<comment type="caution">
    <text evidence="4">The sequence shown here is derived from an EMBL/GenBank/DDBJ whole genome shotgun (WGS) entry which is preliminary data.</text>
</comment>
<dbReference type="InterPro" id="IPR050523">
    <property type="entry name" value="AKR_Detox_Biosynth"/>
</dbReference>
<evidence type="ECO:0000256" key="1">
    <source>
        <dbReference type="ARBA" id="ARBA00023002"/>
    </source>
</evidence>
<feature type="domain" description="NADP-dependent oxidoreductase" evidence="3">
    <location>
        <begin position="10"/>
        <end position="327"/>
    </location>
</feature>
<evidence type="ECO:0000259" key="3">
    <source>
        <dbReference type="Pfam" id="PF00248"/>
    </source>
</evidence>
<evidence type="ECO:0000313" key="4">
    <source>
        <dbReference type="EMBL" id="OAP58153.1"/>
    </source>
</evidence>
<reference evidence="4 5" key="1">
    <citation type="submission" date="2016-04" db="EMBL/GenBank/DDBJ databases">
        <title>Draft genome of Fonsecaea erecta CBS 125763.</title>
        <authorList>
            <person name="Weiss V.A."/>
            <person name="Vicente V.A."/>
            <person name="Raittz R.T."/>
            <person name="Moreno L.F."/>
            <person name="De Souza E.M."/>
            <person name="Pedrosa F.O."/>
            <person name="Steffens M.B."/>
            <person name="Faoro H."/>
            <person name="Tadra-Sfeir M.Z."/>
            <person name="Najafzadeh M.J."/>
            <person name="Felipe M.S."/>
            <person name="Teixeira M."/>
            <person name="Sun J."/>
            <person name="Xi L."/>
            <person name="Gomes R."/>
            <person name="De Azevedo C.M."/>
            <person name="Salgado C.G."/>
            <person name="Da Silva M.B."/>
            <person name="Nascimento M.F."/>
            <person name="Queiroz-Telles F."/>
            <person name="Attili D.S."/>
            <person name="Gorbushina A."/>
        </authorList>
    </citation>
    <scope>NUCLEOTIDE SEQUENCE [LARGE SCALE GENOMIC DNA]</scope>
    <source>
        <strain evidence="4 5">CBS 125763</strain>
    </source>
</reference>
<dbReference type="Pfam" id="PF00248">
    <property type="entry name" value="Aldo_ket_red"/>
    <property type="match status" value="1"/>
</dbReference>
<dbReference type="AlphaFoldDB" id="A0A178ZG36"/>
<proteinExistence type="inferred from homology"/>
<accession>A0A178ZG36</accession>
<keyword evidence="1" id="KW-0560">Oxidoreductase</keyword>
<dbReference type="SUPFAM" id="SSF51430">
    <property type="entry name" value="NAD(P)-linked oxidoreductase"/>
    <property type="match status" value="1"/>
</dbReference>
<dbReference type="OrthoDB" id="48988at2759"/>
<dbReference type="InterPro" id="IPR036812">
    <property type="entry name" value="NAD(P)_OxRdtase_dom_sf"/>
</dbReference>
<evidence type="ECO:0000256" key="2">
    <source>
        <dbReference type="ARBA" id="ARBA00038157"/>
    </source>
</evidence>
<protein>
    <recommendedName>
        <fullName evidence="3">NADP-dependent oxidoreductase domain-containing protein</fullName>
    </recommendedName>
</protein>
<dbReference type="GeneID" id="30011411"/>
<evidence type="ECO:0000313" key="5">
    <source>
        <dbReference type="Proteomes" id="UP000078343"/>
    </source>
</evidence>
<dbReference type="CDD" id="cd19075">
    <property type="entry name" value="AKR_AKR7A1-5"/>
    <property type="match status" value="1"/>
</dbReference>
<dbReference type="EMBL" id="LVYI01000006">
    <property type="protein sequence ID" value="OAP58153.1"/>
    <property type="molecule type" value="Genomic_DNA"/>
</dbReference>
<dbReference type="Gene3D" id="3.20.20.100">
    <property type="entry name" value="NADP-dependent oxidoreductase domain"/>
    <property type="match status" value="1"/>
</dbReference>